<accession>T1AEX4</accession>
<organism evidence="1">
    <name type="scientific">mine drainage metagenome</name>
    <dbReference type="NCBI Taxonomy" id="410659"/>
    <lineage>
        <taxon>unclassified sequences</taxon>
        <taxon>metagenomes</taxon>
        <taxon>ecological metagenomes</taxon>
    </lineage>
</organism>
<sequence length="48" mass="5623">MEEGSVDEAQVHTPQFRTLANQKPELSARIKALIERVERQREVYLSLR</sequence>
<reference evidence="1" key="2">
    <citation type="journal article" date="2014" name="ISME J.">
        <title>Microbial stratification in low pH oxic and suboxic macroscopic growths along an acid mine drainage.</title>
        <authorList>
            <person name="Mendez-Garcia C."/>
            <person name="Mesa V."/>
            <person name="Sprenger R.R."/>
            <person name="Richter M."/>
            <person name="Diez M.S."/>
            <person name="Solano J."/>
            <person name="Bargiela R."/>
            <person name="Golyshina O.V."/>
            <person name="Manteca A."/>
            <person name="Ramos J.L."/>
            <person name="Gallego J.R."/>
            <person name="Llorente I."/>
            <person name="Martins Dos Santos V.A."/>
            <person name="Jensen O.N."/>
            <person name="Pelaez A.I."/>
            <person name="Sanchez J."/>
            <person name="Ferrer M."/>
        </authorList>
    </citation>
    <scope>NUCLEOTIDE SEQUENCE</scope>
</reference>
<comment type="caution">
    <text evidence="1">The sequence shown here is derived from an EMBL/GenBank/DDBJ whole genome shotgun (WGS) entry which is preliminary data.</text>
</comment>
<evidence type="ECO:0000313" key="1">
    <source>
        <dbReference type="EMBL" id="EQD55692.1"/>
    </source>
</evidence>
<feature type="non-terminal residue" evidence="1">
    <location>
        <position position="48"/>
    </location>
</feature>
<name>T1AEX4_9ZZZZ</name>
<gene>
    <name evidence="1" type="ORF">B1A_11848</name>
</gene>
<dbReference type="AlphaFoldDB" id="T1AEX4"/>
<protein>
    <submittedName>
        <fullName evidence="1">Uncharacterized protein</fullName>
    </submittedName>
</protein>
<reference evidence="1" key="1">
    <citation type="submission" date="2013-08" db="EMBL/GenBank/DDBJ databases">
        <authorList>
            <person name="Mendez C."/>
            <person name="Richter M."/>
            <person name="Ferrer M."/>
            <person name="Sanchez J."/>
        </authorList>
    </citation>
    <scope>NUCLEOTIDE SEQUENCE</scope>
</reference>
<dbReference type="EMBL" id="AUZX01008520">
    <property type="protein sequence ID" value="EQD55692.1"/>
    <property type="molecule type" value="Genomic_DNA"/>
</dbReference>
<proteinExistence type="predicted"/>